<dbReference type="EMBL" id="KJ538721">
    <property type="protein sequence ID" value="AHY84107.1"/>
    <property type="molecule type" value="Genomic_DNA"/>
</dbReference>
<organism evidence="2 3">
    <name type="scientific">Mycobacterium phage MosMoris</name>
    <dbReference type="NCBI Taxonomy" id="1471542"/>
    <lineage>
        <taxon>Viruses</taxon>
        <taxon>Duplodnaviria</taxon>
        <taxon>Heunggongvirae</taxon>
        <taxon>Uroviricota</taxon>
        <taxon>Caudoviricetes</taxon>
        <taxon>Marvinvirus</taxon>
        <taxon>Marvinvirus mosmoris</taxon>
    </lineage>
</organism>
<name>A0A023ZWS9_9CAUD</name>
<dbReference type="KEGG" id="vg:19487471"/>
<evidence type="ECO:0000313" key="2">
    <source>
        <dbReference type="EMBL" id="AHY84107.1"/>
    </source>
</evidence>
<evidence type="ECO:0000256" key="1">
    <source>
        <dbReference type="SAM" id="MobiDB-lite"/>
    </source>
</evidence>
<dbReference type="RefSeq" id="YP_009031543.1">
    <property type="nucleotide sequence ID" value="NC_024138.1"/>
</dbReference>
<gene>
    <name evidence="2" type="primary">33</name>
    <name evidence="2" type="ORF">PBI_MOSMORIS_33</name>
</gene>
<sequence length="580" mass="64790">MPWKPLDEDDPFPTLGWYALEWFAENLTVYDGPALGEPLVFTQEQAEFVLNFYRVDPDFEGPATRPGEKHLRRGRLVRRALLSRPKGWGKSPLVAALCLLEALGDVVMDGWDANGQPVGRPWNEMGLKPLVQIVAVSEDQTANTWMPCIDMARNSPVYNNYEIEPMETFINVPRGRIEAVTSAGLSREGFRPVFTAMDQTESWLQSNGGWRLARTIRRNTMKTGGSTVETPNAFEPGEESIAEQSWHAHQTQLKGKNRSKKRDLLLDHREAPATTDIYDEKSLREGLIFAYGDSAAENGGWVNINNVIDEFWDENTDVQEARRYFLNQITHAGDAFLSAVELSACVEPKPVLPGEAIVMGFDGSRGRVKGKADATALVACRVSDGYMWQVLVREPPNNAKQAREWVAPVFEFDMAIAQMFRDYKVVGFYADPSGWETHVSKWEKLYGAKLRVRGGGEGGHPIMAWPRGKTGNVVPYIKRFKTAVLSSADARTKAHSPDPADLIGIGEFTYDGSLELTQHLLNAKMRKSANGYLLAKDFPESPRKIDAAYAAVLAWKARLDALAKKLDKKRSDKRKVVTLG</sequence>
<dbReference type="Proteomes" id="UP000024435">
    <property type="component" value="Segment"/>
</dbReference>
<reference evidence="2 3" key="1">
    <citation type="submission" date="2014-03" db="EMBL/GenBank/DDBJ databases">
        <authorList>
            <person name="Bragg J."/>
            <person name="Dehn A."/>
            <person name="Hefner M."/>
            <person name="McHugh D."/>
            <person name="Petersen P."/>
            <person name="Zeba F."/>
            <person name="Zegers G.P."/>
            <person name="Page S.T."/>
            <person name="Bradley K.W."/>
            <person name="Clarke D.Q."/>
            <person name="Lewis M.F."/>
            <person name="Barker L.P."/>
            <person name="Bailey C."/>
            <person name="Asai D.J."/>
            <person name="Garber M.L."/>
            <person name="Bowman C.A."/>
            <person name="Russell D.A."/>
            <person name="Pope W.H."/>
            <person name="Jacobs-Sera D."/>
            <person name="Hendrix R.W."/>
            <person name="Hatfull G.F."/>
        </authorList>
    </citation>
    <scope>NUCLEOTIDE SEQUENCE [LARGE SCALE GENOMIC DNA]</scope>
</reference>
<keyword evidence="3" id="KW-1185">Reference proteome</keyword>
<evidence type="ECO:0000313" key="3">
    <source>
        <dbReference type="Proteomes" id="UP000024435"/>
    </source>
</evidence>
<dbReference type="GeneID" id="19487471"/>
<accession>A0A023ZWS9</accession>
<feature type="region of interest" description="Disordered" evidence="1">
    <location>
        <begin position="239"/>
        <end position="260"/>
    </location>
</feature>
<proteinExistence type="predicted"/>
<protein>
    <submittedName>
        <fullName evidence="2">Terminase large subunit</fullName>
    </submittedName>
</protein>